<dbReference type="KEGG" id="uam:UABAM_02232"/>
<dbReference type="GO" id="GO:0016757">
    <property type="term" value="F:glycosyltransferase activity"/>
    <property type="evidence" value="ECO:0007669"/>
    <property type="project" value="InterPro"/>
</dbReference>
<dbReference type="PANTHER" id="PTHR45947">
    <property type="entry name" value="SULFOQUINOVOSYL TRANSFERASE SQD2"/>
    <property type="match status" value="1"/>
</dbReference>
<dbReference type="RefSeq" id="WP_151968060.1">
    <property type="nucleotide sequence ID" value="NZ_AP019860.1"/>
</dbReference>
<keyword evidence="2" id="KW-0378">Hydrolase</keyword>
<dbReference type="Pfam" id="PF00534">
    <property type="entry name" value="Glycos_transf_1"/>
    <property type="match status" value="1"/>
</dbReference>
<dbReference type="AlphaFoldDB" id="A0A5S9ILS9"/>
<dbReference type="GO" id="GO:0016787">
    <property type="term" value="F:hydrolase activity"/>
    <property type="evidence" value="ECO:0007669"/>
    <property type="project" value="UniProtKB-KW"/>
</dbReference>
<protein>
    <submittedName>
        <fullName evidence="2">Glycoside hydrolase</fullName>
    </submittedName>
</protein>
<dbReference type="Proteomes" id="UP000326354">
    <property type="component" value="Chromosome"/>
</dbReference>
<evidence type="ECO:0000313" key="3">
    <source>
        <dbReference type="Proteomes" id="UP000326354"/>
    </source>
</evidence>
<name>A0A5S9ILS9_UABAM</name>
<dbReference type="SUPFAM" id="SSF53756">
    <property type="entry name" value="UDP-Glycosyltransferase/glycogen phosphorylase"/>
    <property type="match status" value="1"/>
</dbReference>
<feature type="domain" description="Glycosyl transferase family 1" evidence="1">
    <location>
        <begin position="232"/>
        <end position="380"/>
    </location>
</feature>
<gene>
    <name evidence="2" type="ORF">UABAM_02232</name>
</gene>
<dbReference type="PANTHER" id="PTHR45947:SF3">
    <property type="entry name" value="SULFOQUINOVOSYL TRANSFERASE SQD2"/>
    <property type="match status" value="1"/>
</dbReference>
<dbReference type="Gene3D" id="3.40.50.2000">
    <property type="entry name" value="Glycogen Phosphorylase B"/>
    <property type="match status" value="2"/>
</dbReference>
<evidence type="ECO:0000313" key="2">
    <source>
        <dbReference type="EMBL" id="BBM83877.1"/>
    </source>
</evidence>
<dbReference type="CDD" id="cd03801">
    <property type="entry name" value="GT4_PimA-like"/>
    <property type="match status" value="1"/>
</dbReference>
<keyword evidence="3" id="KW-1185">Reference proteome</keyword>
<dbReference type="InterPro" id="IPR050194">
    <property type="entry name" value="Glycosyltransferase_grp1"/>
</dbReference>
<dbReference type="OrthoDB" id="9795746at2"/>
<accession>A0A5S9ILS9</accession>
<dbReference type="InterPro" id="IPR001296">
    <property type="entry name" value="Glyco_trans_1"/>
</dbReference>
<proteinExistence type="predicted"/>
<organism evidence="2 3">
    <name type="scientific">Uabimicrobium amorphum</name>
    <dbReference type="NCBI Taxonomy" id="2596890"/>
    <lineage>
        <taxon>Bacteria</taxon>
        <taxon>Pseudomonadati</taxon>
        <taxon>Planctomycetota</taxon>
        <taxon>Candidatus Uabimicrobiia</taxon>
        <taxon>Candidatus Uabimicrobiales</taxon>
        <taxon>Candidatus Uabimicrobiaceae</taxon>
        <taxon>Candidatus Uabimicrobium</taxon>
    </lineage>
</organism>
<sequence length="408" mass="47573">MRKPQIVVSTPFRLHSHQQVYALQQQRYLQKYICSTWHKPQSFPYKYFRYLPKALQRKINAFCAKRSYEPIDAYYVEQHPFAEVVRVLLNELTRSRFNKYLVDWQHQTHDSIAAKRLKKLHPDIVVGYEISCAETFRTAKEMGITTVLDLANVHYEYCTPLEKIFDGDDFDHQLTKAINQRKEIEYRHSDYILCISQLAYNSLRDNGIPEEKIRLVNLGADLSIFQCKKHQQNEKFSMLFVGSVIKRKGVDLLLEALQELQLKNSELTIVGANDHNDILSKYDQSLFTHIPFLPHSELVQHFHKAHVFILPSYLDSWGMVVNEAMACGTPVIISDNVGSKDLVTKENGFVVPHGNVKALQEKILYCYHHRDELFAMGQKAGESVVKFTWEQYARNLCVVIDDIYKNRK</sequence>
<evidence type="ECO:0000259" key="1">
    <source>
        <dbReference type="Pfam" id="PF00534"/>
    </source>
</evidence>
<dbReference type="EMBL" id="AP019860">
    <property type="protein sequence ID" value="BBM83877.1"/>
    <property type="molecule type" value="Genomic_DNA"/>
</dbReference>
<reference evidence="2 3" key="1">
    <citation type="submission" date="2019-08" db="EMBL/GenBank/DDBJ databases">
        <title>Complete genome sequence of Candidatus Uab amorphum.</title>
        <authorList>
            <person name="Shiratori T."/>
            <person name="Suzuki S."/>
            <person name="Kakizawa Y."/>
            <person name="Ishida K."/>
        </authorList>
    </citation>
    <scope>NUCLEOTIDE SEQUENCE [LARGE SCALE GENOMIC DNA]</scope>
    <source>
        <strain evidence="2 3">SRT547</strain>
    </source>
</reference>